<feature type="domain" description="B30.2/SPRY" evidence="1">
    <location>
        <begin position="1"/>
        <end position="162"/>
    </location>
</feature>
<keyword evidence="3" id="KW-1185">Reference proteome</keyword>
<accession>A0A9N8Z7B2</accession>
<evidence type="ECO:0000313" key="2">
    <source>
        <dbReference type="EMBL" id="CAG8470570.1"/>
    </source>
</evidence>
<dbReference type="EMBL" id="CAJVPV010000710">
    <property type="protein sequence ID" value="CAG8470570.1"/>
    <property type="molecule type" value="Genomic_DNA"/>
</dbReference>
<dbReference type="InterPro" id="IPR050618">
    <property type="entry name" value="Ubq-SigPath_Reg"/>
</dbReference>
<dbReference type="AlphaFoldDB" id="A0A9N8Z7B2"/>
<dbReference type="OrthoDB" id="25503at2759"/>
<dbReference type="Pfam" id="PF00622">
    <property type="entry name" value="SPRY"/>
    <property type="match status" value="1"/>
</dbReference>
<gene>
    <name evidence="2" type="ORF">AMORRO_LOCUS1836</name>
</gene>
<dbReference type="InterPro" id="IPR043136">
    <property type="entry name" value="B30.2/SPRY_sf"/>
</dbReference>
<reference evidence="2" key="1">
    <citation type="submission" date="2021-06" db="EMBL/GenBank/DDBJ databases">
        <authorList>
            <person name="Kallberg Y."/>
            <person name="Tangrot J."/>
            <person name="Rosling A."/>
        </authorList>
    </citation>
    <scope>NUCLEOTIDE SEQUENCE</scope>
    <source>
        <strain evidence="2">CL551</strain>
    </source>
</reference>
<dbReference type="InterPro" id="IPR001870">
    <property type="entry name" value="B30.2/SPRY"/>
</dbReference>
<evidence type="ECO:0000313" key="3">
    <source>
        <dbReference type="Proteomes" id="UP000789342"/>
    </source>
</evidence>
<dbReference type="Proteomes" id="UP000789342">
    <property type="component" value="Unassembled WGS sequence"/>
</dbReference>
<dbReference type="InterPro" id="IPR003877">
    <property type="entry name" value="SPRY_dom"/>
</dbReference>
<organism evidence="2 3">
    <name type="scientific">Acaulospora morrowiae</name>
    <dbReference type="NCBI Taxonomy" id="94023"/>
    <lineage>
        <taxon>Eukaryota</taxon>
        <taxon>Fungi</taxon>
        <taxon>Fungi incertae sedis</taxon>
        <taxon>Mucoromycota</taxon>
        <taxon>Glomeromycotina</taxon>
        <taxon>Glomeromycetes</taxon>
        <taxon>Diversisporales</taxon>
        <taxon>Acaulosporaceae</taxon>
        <taxon>Acaulospora</taxon>
    </lineage>
</organism>
<dbReference type="PANTHER" id="PTHR12864">
    <property type="entry name" value="RAN BINDING PROTEIN 9-RELATED"/>
    <property type="match status" value="1"/>
</dbReference>
<dbReference type="Gene3D" id="2.60.120.920">
    <property type="match status" value="1"/>
</dbReference>
<sequence>MTEANLSDSQNGSQPLVSMHWNREDASKYLHIHEDLLTVTYVGPGARDFDSASLRTNHPIRSEMGIGYFEINIIDDSRWRGGLGIIGIGLGKRQTPIRQIPGWFHNRYDTIGYHGDDGLKFRKSDFGEFYVGATYGTGDVIGCGINYIDRSVFFTKNGINLG</sequence>
<name>A0A9N8Z7B2_9GLOM</name>
<evidence type="ECO:0000259" key="1">
    <source>
        <dbReference type="PROSITE" id="PS50188"/>
    </source>
</evidence>
<dbReference type="SUPFAM" id="SSF49899">
    <property type="entry name" value="Concanavalin A-like lectins/glucanases"/>
    <property type="match status" value="1"/>
</dbReference>
<comment type="caution">
    <text evidence="2">The sequence shown here is derived from an EMBL/GenBank/DDBJ whole genome shotgun (WGS) entry which is preliminary data.</text>
</comment>
<dbReference type="PROSITE" id="PS50188">
    <property type="entry name" value="B302_SPRY"/>
    <property type="match status" value="1"/>
</dbReference>
<dbReference type="InterPro" id="IPR013320">
    <property type="entry name" value="ConA-like_dom_sf"/>
</dbReference>
<proteinExistence type="predicted"/>
<protein>
    <submittedName>
        <fullName evidence="2">17468_t:CDS:1</fullName>
    </submittedName>
</protein>